<reference evidence="3" key="1">
    <citation type="submission" date="2021-01" db="EMBL/GenBank/DDBJ databases">
        <authorList>
            <person name="Corre E."/>
            <person name="Pelletier E."/>
            <person name="Niang G."/>
            <person name="Scheremetjew M."/>
            <person name="Finn R."/>
            <person name="Kale V."/>
            <person name="Holt S."/>
            <person name="Cochrane G."/>
            <person name="Meng A."/>
            <person name="Brown T."/>
            <person name="Cohen L."/>
        </authorList>
    </citation>
    <scope>NUCLEOTIDE SEQUENCE</scope>
    <source>
        <strain evidence="3">CCMP127</strain>
    </source>
</reference>
<comment type="similarity">
    <text evidence="1">Belongs to the CAF1 family.</text>
</comment>
<protein>
    <submittedName>
        <fullName evidence="3">Uncharacterized protein</fullName>
    </submittedName>
</protein>
<feature type="region of interest" description="Disordered" evidence="2">
    <location>
        <begin position="630"/>
        <end position="649"/>
    </location>
</feature>
<accession>A0A7S3PC98</accession>
<organism evidence="3">
    <name type="scientific">Amphora coffeiformis</name>
    <dbReference type="NCBI Taxonomy" id="265554"/>
    <lineage>
        <taxon>Eukaryota</taxon>
        <taxon>Sar</taxon>
        <taxon>Stramenopiles</taxon>
        <taxon>Ochrophyta</taxon>
        <taxon>Bacillariophyta</taxon>
        <taxon>Bacillariophyceae</taxon>
        <taxon>Bacillariophycidae</taxon>
        <taxon>Thalassiophysales</taxon>
        <taxon>Catenulaceae</taxon>
        <taxon>Amphora</taxon>
    </lineage>
</organism>
<dbReference type="SUPFAM" id="SSF82708">
    <property type="entry name" value="R3H domain"/>
    <property type="match status" value="1"/>
</dbReference>
<dbReference type="InterPro" id="IPR051181">
    <property type="entry name" value="CAF1_poly(A)_ribonucleases"/>
</dbReference>
<dbReference type="InterPro" id="IPR012337">
    <property type="entry name" value="RNaseH-like_sf"/>
</dbReference>
<dbReference type="Gene3D" id="3.30.420.10">
    <property type="entry name" value="Ribonuclease H-like superfamily/Ribonuclease H"/>
    <property type="match status" value="2"/>
</dbReference>
<dbReference type="PANTHER" id="PTHR15092">
    <property type="entry name" value="POLY A -SPECIFIC RIBONUCLEASE/TARGET OF EGR1, MEMBER 1"/>
    <property type="match status" value="1"/>
</dbReference>
<sequence>MVNVTKDNFIEQSNDLIAHLPSATFIAIDEEMTGISLPGQGRPRRDEPPDQTYAELKKVPERYSIIQLGISLFEKVPEEEDEDGEIPAQNEDEFERKEWRVRRYNFYTFADKDSDRDVVMSPSAVAFLNRFNMSFDKWVKEGIPNTTCPEFLYELDLYTAKQVKDDLEANEEPKAPTLQQAARRVELRRSEDIEFFSRCMASLREWLDSPMPRVDPGVSEGTCFLLPSCNSFMRRAFYEAIQQEYPSLVLENAGPDNPNQIRVWRLDEQEKKRRDERLRRERWENMIVNKVGLGRVFLALSYACRGMPPNRRSVLFAPSIDNVDWTQHPSSADHQPTAHKIPIVVHNGFMDICFLLTHFMDPILPVTLPELKVKIGYCFPVIYDTKVMASECSPSNHTFNSTLGNLYDRNAHLTNRMEVVSIGGANVPMDQEHEAAYDAYMTGVCFIGMANELMGPEFFSTSSHEADIYRNLLGRNKLFQMSMYTMDLENLESDPMSRGMLPEATYRVSGFDPAVTTRDIIRCLSNLTDDADRTVQFEIIWVDDTTFLAAAHHRDGMVGRGANHEEEQAALKIIHEHGKIVRGALMGRFGTEMVQPLLEYMAKVKAEEQKEENPSILSRVARYFGFGKRKQSTDVDTDAEPAAKKRRFN</sequence>
<dbReference type="AlphaFoldDB" id="A0A7S3PC98"/>
<evidence type="ECO:0000256" key="2">
    <source>
        <dbReference type="SAM" id="MobiDB-lite"/>
    </source>
</evidence>
<evidence type="ECO:0000256" key="1">
    <source>
        <dbReference type="ARBA" id="ARBA00008372"/>
    </source>
</evidence>
<dbReference type="InterPro" id="IPR036397">
    <property type="entry name" value="RNaseH_sf"/>
</dbReference>
<dbReference type="PANTHER" id="PTHR15092:SF22">
    <property type="entry name" value="POLY(A)-SPECIFIC RIBONUCLEASE PNLDC1"/>
    <property type="match status" value="1"/>
</dbReference>
<name>A0A7S3PC98_9STRA</name>
<gene>
    <name evidence="3" type="ORF">ACOF00016_LOCUS16516</name>
</gene>
<dbReference type="GO" id="GO:0000175">
    <property type="term" value="F:3'-5'-RNA exonuclease activity"/>
    <property type="evidence" value="ECO:0007669"/>
    <property type="project" value="TreeGrafter"/>
</dbReference>
<dbReference type="EMBL" id="HBIM01022198">
    <property type="protein sequence ID" value="CAE0419701.1"/>
    <property type="molecule type" value="Transcribed_RNA"/>
</dbReference>
<dbReference type="InterPro" id="IPR036867">
    <property type="entry name" value="R3H_dom_sf"/>
</dbReference>
<dbReference type="SUPFAM" id="SSF53098">
    <property type="entry name" value="Ribonuclease H-like"/>
    <property type="match status" value="1"/>
</dbReference>
<proteinExistence type="inferred from homology"/>
<dbReference type="Pfam" id="PF04857">
    <property type="entry name" value="CAF1"/>
    <property type="match status" value="1"/>
</dbReference>
<evidence type="ECO:0000313" key="3">
    <source>
        <dbReference type="EMBL" id="CAE0419701.1"/>
    </source>
</evidence>
<dbReference type="InterPro" id="IPR006941">
    <property type="entry name" value="RNase_CAF1"/>
</dbReference>
<dbReference type="GO" id="GO:0003723">
    <property type="term" value="F:RNA binding"/>
    <property type="evidence" value="ECO:0007669"/>
    <property type="project" value="TreeGrafter"/>
</dbReference>